<evidence type="ECO:0000256" key="1">
    <source>
        <dbReference type="SAM" id="Phobius"/>
    </source>
</evidence>
<organism evidence="2 3">
    <name type="scientific">Streblomastix strix</name>
    <dbReference type="NCBI Taxonomy" id="222440"/>
    <lineage>
        <taxon>Eukaryota</taxon>
        <taxon>Metamonada</taxon>
        <taxon>Preaxostyla</taxon>
        <taxon>Oxymonadida</taxon>
        <taxon>Streblomastigidae</taxon>
        <taxon>Streblomastix</taxon>
    </lineage>
</organism>
<comment type="caution">
    <text evidence="2">The sequence shown here is derived from an EMBL/GenBank/DDBJ whole genome shotgun (WGS) entry which is preliminary data.</text>
</comment>
<dbReference type="EMBL" id="SNRW01000071">
    <property type="protein sequence ID" value="KAA6403700.1"/>
    <property type="molecule type" value="Genomic_DNA"/>
</dbReference>
<proteinExistence type="predicted"/>
<sequence length="157" mass="17772">MKKEVSYELWVNLRVIEQVMIFLVIADGYFDLYLLISYDDDDDDDDQMFYVIVGIYLIISGLRGSKVLILCGNKIAEYASQISQMRCHLTDDNVFEINSSELCINSWSIKISGGSRLNGSKLSQLEEKVEIDYIWGRGISRDGGIDGISYGEFDGVI</sequence>
<evidence type="ECO:0000313" key="2">
    <source>
        <dbReference type="EMBL" id="KAA6403700.1"/>
    </source>
</evidence>
<feature type="transmembrane region" description="Helical" evidence="1">
    <location>
        <begin position="48"/>
        <end position="65"/>
    </location>
</feature>
<gene>
    <name evidence="2" type="ORF">EZS28_000770</name>
</gene>
<keyword evidence="1" id="KW-0472">Membrane</keyword>
<name>A0A5J4X979_9EUKA</name>
<keyword evidence="1" id="KW-0812">Transmembrane</keyword>
<dbReference type="Proteomes" id="UP000324800">
    <property type="component" value="Unassembled WGS sequence"/>
</dbReference>
<accession>A0A5J4X979</accession>
<dbReference type="AlphaFoldDB" id="A0A5J4X979"/>
<evidence type="ECO:0000313" key="3">
    <source>
        <dbReference type="Proteomes" id="UP000324800"/>
    </source>
</evidence>
<keyword evidence="1" id="KW-1133">Transmembrane helix</keyword>
<feature type="transmembrane region" description="Helical" evidence="1">
    <location>
        <begin position="12"/>
        <end position="36"/>
    </location>
</feature>
<protein>
    <submittedName>
        <fullName evidence="2">Uncharacterized protein</fullName>
    </submittedName>
</protein>
<reference evidence="2 3" key="1">
    <citation type="submission" date="2019-03" db="EMBL/GenBank/DDBJ databases">
        <title>Single cell metagenomics reveals metabolic interactions within the superorganism composed of flagellate Streblomastix strix and complex community of Bacteroidetes bacteria on its surface.</title>
        <authorList>
            <person name="Treitli S.C."/>
            <person name="Kolisko M."/>
            <person name="Husnik F."/>
            <person name="Keeling P."/>
            <person name="Hampl V."/>
        </authorList>
    </citation>
    <scope>NUCLEOTIDE SEQUENCE [LARGE SCALE GENOMIC DNA]</scope>
    <source>
        <strain evidence="2">ST1C</strain>
    </source>
</reference>